<reference evidence="3" key="2">
    <citation type="submission" date="2025-08" db="UniProtKB">
        <authorList>
            <consortium name="RefSeq"/>
        </authorList>
    </citation>
    <scope>IDENTIFICATION</scope>
    <source>
        <tissue evidence="3">Leaf</tissue>
    </source>
</reference>
<evidence type="ECO:0000313" key="2">
    <source>
        <dbReference type="Proteomes" id="UP000790787"/>
    </source>
</evidence>
<dbReference type="RefSeq" id="XP_016502886.1">
    <property type="nucleotide sequence ID" value="XM_016647400.2"/>
</dbReference>
<dbReference type="GeneID" id="107821009"/>
<gene>
    <name evidence="3" type="primary">LOC107821009</name>
</gene>
<dbReference type="PANTHER" id="PTHR23111:SF24">
    <property type="entry name" value="OS01G0203300 PROTEIN"/>
    <property type="match status" value="1"/>
</dbReference>
<dbReference type="RefSeq" id="XP_016502886.1">
    <property type="nucleotide sequence ID" value="XM_016647400.1"/>
</dbReference>
<evidence type="ECO:0000256" key="1">
    <source>
        <dbReference type="SAM" id="Coils"/>
    </source>
</evidence>
<evidence type="ECO:0000313" key="3">
    <source>
        <dbReference type="RefSeq" id="XP_016502886.1"/>
    </source>
</evidence>
<dbReference type="GO" id="GO:0005737">
    <property type="term" value="C:cytoplasm"/>
    <property type="evidence" value="ECO:0000318"/>
    <property type="project" value="GO_Central"/>
</dbReference>
<proteinExistence type="predicted"/>
<reference evidence="2" key="1">
    <citation type="journal article" date="2014" name="Nat. Commun.">
        <title>The tobacco genome sequence and its comparison with those of tomato and potato.</title>
        <authorList>
            <person name="Sierro N."/>
            <person name="Battey J.N."/>
            <person name="Ouadi S."/>
            <person name="Bakaher N."/>
            <person name="Bovet L."/>
            <person name="Willig A."/>
            <person name="Goepfert S."/>
            <person name="Peitsch M.C."/>
            <person name="Ivanov N.V."/>
        </authorList>
    </citation>
    <scope>NUCLEOTIDE SEQUENCE [LARGE SCALE GENOMIC DNA]</scope>
</reference>
<accession>A0A1S4CPA8</accession>
<feature type="coiled-coil region" evidence="1">
    <location>
        <begin position="99"/>
        <end position="133"/>
    </location>
</feature>
<dbReference type="KEGG" id="nta:107821009"/>
<protein>
    <submittedName>
        <fullName evidence="3">Uncharacterized protein LOC107821009</fullName>
    </submittedName>
</protein>
<sequence length="396" mass="45369">MIFVRKFNSWYFLQILQLHKPPLNPIASTILNSSTPYQSAQFSSSLLRPFSVSAQSQQKESTNSEIVSKKKHKKPLGVFFQEAVGLLEKSEQSEKSEDETETESEIKVLKCKLRNLEEEVRILLEKKKNEKANRKEEDDKIGNGVCENEGKRTNLHELFVNEEGKNVKSSKSTPLTVEARSGNWVCENEGKSKTLHELFVNEKENKSVKSRKSTPLTMEDHNVYKELSPDMVMFVTHLYNEGYFKDSNFLPRKRFDITCFENSYARDFVKYAAEQFGRDHQEIAKWLSGSDLKKVALFGCPSIAKKTVFSAKRLRTYFRIQEDNVCSKCALKASCKFVNQSVWKGDMTNLHLAVVMRVITLYALESVPPQLVIPDEIKASVSRLLKDIVRLSQTVS</sequence>
<dbReference type="GO" id="GO:0003729">
    <property type="term" value="F:mRNA binding"/>
    <property type="evidence" value="ECO:0000318"/>
    <property type="project" value="GO_Central"/>
</dbReference>
<dbReference type="STRING" id="4097.A0A1S4CPA8"/>
<organism evidence="2 3">
    <name type="scientific">Nicotiana tabacum</name>
    <name type="common">Common tobacco</name>
    <dbReference type="NCBI Taxonomy" id="4097"/>
    <lineage>
        <taxon>Eukaryota</taxon>
        <taxon>Viridiplantae</taxon>
        <taxon>Streptophyta</taxon>
        <taxon>Embryophyta</taxon>
        <taxon>Tracheophyta</taxon>
        <taxon>Spermatophyta</taxon>
        <taxon>Magnoliopsida</taxon>
        <taxon>eudicotyledons</taxon>
        <taxon>Gunneridae</taxon>
        <taxon>Pentapetalae</taxon>
        <taxon>asterids</taxon>
        <taxon>lamiids</taxon>
        <taxon>Solanales</taxon>
        <taxon>Solanaceae</taxon>
        <taxon>Nicotianoideae</taxon>
        <taxon>Nicotianeae</taxon>
        <taxon>Nicotiana</taxon>
    </lineage>
</organism>
<name>A0A1S4CPA8_TOBAC</name>
<dbReference type="OMA" id="FRIRTHL"/>
<keyword evidence="2" id="KW-1185">Reference proteome</keyword>
<dbReference type="PaxDb" id="4097-A0A1S4CPA8"/>
<dbReference type="PANTHER" id="PTHR23111">
    <property type="entry name" value="ZINC FINGER PROTEIN"/>
    <property type="match status" value="1"/>
</dbReference>
<keyword evidence="1" id="KW-0175">Coiled coil</keyword>
<dbReference type="AlphaFoldDB" id="A0A1S4CPA8"/>
<dbReference type="Proteomes" id="UP000790787">
    <property type="component" value="Chromosome 12"/>
</dbReference>
<dbReference type="OrthoDB" id="1284616at2759"/>